<dbReference type="Pfam" id="PF00059">
    <property type="entry name" value="Lectin_C"/>
    <property type="match status" value="1"/>
</dbReference>
<evidence type="ECO:0000259" key="1">
    <source>
        <dbReference type="PROSITE" id="PS50041"/>
    </source>
</evidence>
<comment type="caution">
    <text evidence="2">The sequence shown here is derived from an EMBL/GenBank/DDBJ whole genome shotgun (WGS) entry which is preliminary data.</text>
</comment>
<organism evidence="2 3">
    <name type="scientific">Elysia marginata</name>
    <dbReference type="NCBI Taxonomy" id="1093978"/>
    <lineage>
        <taxon>Eukaryota</taxon>
        <taxon>Metazoa</taxon>
        <taxon>Spiralia</taxon>
        <taxon>Lophotrochozoa</taxon>
        <taxon>Mollusca</taxon>
        <taxon>Gastropoda</taxon>
        <taxon>Heterobranchia</taxon>
        <taxon>Euthyneura</taxon>
        <taxon>Panpulmonata</taxon>
        <taxon>Sacoglossa</taxon>
        <taxon>Placobranchoidea</taxon>
        <taxon>Plakobranchidae</taxon>
        <taxon>Elysia</taxon>
    </lineage>
</organism>
<dbReference type="Proteomes" id="UP000762676">
    <property type="component" value="Unassembled WGS sequence"/>
</dbReference>
<name>A0AAV4JJ83_9GAST</name>
<reference evidence="2 3" key="1">
    <citation type="journal article" date="2021" name="Elife">
        <title>Chloroplast acquisition without the gene transfer in kleptoplastic sea slugs, Plakobranchus ocellatus.</title>
        <authorList>
            <person name="Maeda T."/>
            <person name="Takahashi S."/>
            <person name="Yoshida T."/>
            <person name="Shimamura S."/>
            <person name="Takaki Y."/>
            <person name="Nagai Y."/>
            <person name="Toyoda A."/>
            <person name="Suzuki Y."/>
            <person name="Arimoto A."/>
            <person name="Ishii H."/>
            <person name="Satoh N."/>
            <person name="Nishiyama T."/>
            <person name="Hasebe M."/>
            <person name="Maruyama T."/>
            <person name="Minagawa J."/>
            <person name="Obokata J."/>
            <person name="Shigenobu S."/>
        </authorList>
    </citation>
    <scope>NUCLEOTIDE SEQUENCE [LARGE SCALE GENOMIC DNA]</scope>
</reference>
<gene>
    <name evidence="2" type="ORF">ElyMa_001610500</name>
</gene>
<dbReference type="EMBL" id="BMAT01003232">
    <property type="protein sequence ID" value="GFS22164.1"/>
    <property type="molecule type" value="Genomic_DNA"/>
</dbReference>
<protein>
    <submittedName>
        <fullName evidence="2">C-type lectin domain family 4 member A</fullName>
    </submittedName>
</protein>
<dbReference type="InterPro" id="IPR016187">
    <property type="entry name" value="CTDL_fold"/>
</dbReference>
<sequence>MRQEPSKHGDLAQWRLAGAGAKSFLVVSFPFPLRNELQCQQCDVVCKIPLELCPPGWTLNWVSGTCIKVVNWGANWYRARQYCQKRGGDLVWIDNSFQGIFLKDQISRHRSKWYFIGLRDKYKNGTFVWLDNDQERTLFTAWEYARYKGIRHLEGRLSDCVVMNSKLSKGWQTASCWVWKRFICEKYSAMTRSFQTARTRCTGCFALITARRRTVPGSGEPVIDITALATTAASLGTPGASVDTKVSRRVSRLDRNLIINLPVSPP</sequence>
<dbReference type="PANTHER" id="PTHR22803">
    <property type="entry name" value="MANNOSE, PHOSPHOLIPASE, LECTIN RECEPTOR RELATED"/>
    <property type="match status" value="1"/>
</dbReference>
<accession>A0AAV4JJ83</accession>
<dbReference type="PROSITE" id="PS50041">
    <property type="entry name" value="C_TYPE_LECTIN_2"/>
    <property type="match status" value="1"/>
</dbReference>
<proteinExistence type="predicted"/>
<dbReference type="SMART" id="SM00034">
    <property type="entry name" value="CLECT"/>
    <property type="match status" value="1"/>
</dbReference>
<evidence type="ECO:0000313" key="3">
    <source>
        <dbReference type="Proteomes" id="UP000762676"/>
    </source>
</evidence>
<dbReference type="SUPFAM" id="SSF56436">
    <property type="entry name" value="C-type lectin-like"/>
    <property type="match status" value="1"/>
</dbReference>
<evidence type="ECO:0000313" key="2">
    <source>
        <dbReference type="EMBL" id="GFS22164.1"/>
    </source>
</evidence>
<feature type="domain" description="C-type lectin" evidence="1">
    <location>
        <begin position="62"/>
        <end position="185"/>
    </location>
</feature>
<dbReference type="Gene3D" id="3.10.100.10">
    <property type="entry name" value="Mannose-Binding Protein A, subunit A"/>
    <property type="match status" value="1"/>
</dbReference>
<dbReference type="InterPro" id="IPR016186">
    <property type="entry name" value="C-type_lectin-like/link_sf"/>
</dbReference>
<dbReference type="CDD" id="cd00037">
    <property type="entry name" value="CLECT"/>
    <property type="match status" value="1"/>
</dbReference>
<dbReference type="InterPro" id="IPR001304">
    <property type="entry name" value="C-type_lectin-like"/>
</dbReference>
<dbReference type="InterPro" id="IPR050111">
    <property type="entry name" value="C-type_lectin/snaclec_domain"/>
</dbReference>
<dbReference type="AlphaFoldDB" id="A0AAV4JJ83"/>
<keyword evidence="3" id="KW-1185">Reference proteome</keyword>